<dbReference type="RefSeq" id="WP_126304387.1">
    <property type="nucleotide sequence ID" value="NZ_LR134516.1"/>
</dbReference>
<keyword evidence="2 5" id="KW-0812">Transmembrane</keyword>
<reference evidence="6 7" key="1">
    <citation type="submission" date="2018-12" db="EMBL/GenBank/DDBJ databases">
        <authorList>
            <consortium name="Pathogen Informatics"/>
        </authorList>
    </citation>
    <scope>NUCLEOTIDE SEQUENCE [LARGE SCALE GENOMIC DNA]</scope>
    <source>
        <strain evidence="6 7">NCTC12227</strain>
    </source>
</reference>
<dbReference type="GO" id="GO:0016020">
    <property type="term" value="C:membrane"/>
    <property type="evidence" value="ECO:0007669"/>
    <property type="project" value="InterPro"/>
</dbReference>
<evidence type="ECO:0000256" key="3">
    <source>
        <dbReference type="ARBA" id="ARBA00022989"/>
    </source>
</evidence>
<organism evidence="6 7">
    <name type="scientific">Neisseria animaloris</name>
    <dbReference type="NCBI Taxonomy" id="326522"/>
    <lineage>
        <taxon>Bacteria</taxon>
        <taxon>Pseudomonadati</taxon>
        <taxon>Pseudomonadota</taxon>
        <taxon>Betaproteobacteria</taxon>
        <taxon>Neisseriales</taxon>
        <taxon>Neisseriaceae</taxon>
        <taxon>Neisseria</taxon>
    </lineage>
</organism>
<dbReference type="HAMAP" id="MF_00709">
    <property type="entry name" value="Fumarate_red_D"/>
    <property type="match status" value="1"/>
</dbReference>
<keyword evidence="1" id="KW-1003">Cell membrane</keyword>
<feature type="transmembrane region" description="Helical" evidence="5">
    <location>
        <begin position="97"/>
        <end position="116"/>
    </location>
</feature>
<dbReference type="Proteomes" id="UP000268229">
    <property type="component" value="Chromosome"/>
</dbReference>
<keyword evidence="4 5" id="KW-0472">Membrane</keyword>
<evidence type="ECO:0000313" key="7">
    <source>
        <dbReference type="Proteomes" id="UP000268229"/>
    </source>
</evidence>
<dbReference type="NCBIfam" id="NF003977">
    <property type="entry name" value="PRK05470.1-1"/>
    <property type="match status" value="1"/>
</dbReference>
<gene>
    <name evidence="6" type="primary">frdD</name>
    <name evidence="6" type="ORF">NCTC12227_00796</name>
</gene>
<dbReference type="GO" id="GO:0006106">
    <property type="term" value="P:fumarate metabolic process"/>
    <property type="evidence" value="ECO:0007669"/>
    <property type="project" value="InterPro"/>
</dbReference>
<accession>A0A448UB13</accession>
<dbReference type="STRING" id="326522.BWD08_04090"/>
<evidence type="ECO:0000256" key="1">
    <source>
        <dbReference type="ARBA" id="ARBA00022475"/>
    </source>
</evidence>
<dbReference type="EMBL" id="LR134516">
    <property type="protein sequence ID" value="VEJ21071.1"/>
    <property type="molecule type" value="Genomic_DNA"/>
</dbReference>
<dbReference type="KEGG" id="nani:NCTC12227_00796"/>
<keyword evidence="7" id="KW-1185">Reference proteome</keyword>
<dbReference type="InterPro" id="IPR003418">
    <property type="entry name" value="Fumarate_red_D"/>
</dbReference>
<feature type="transmembrane region" description="Helical" evidence="5">
    <location>
        <begin position="53"/>
        <end position="76"/>
    </location>
</feature>
<dbReference type="PIRSF" id="PIRSF000179">
    <property type="entry name" value="FrdD"/>
    <property type="match status" value="1"/>
</dbReference>
<evidence type="ECO:0000256" key="4">
    <source>
        <dbReference type="ARBA" id="ARBA00023136"/>
    </source>
</evidence>
<dbReference type="InterPro" id="IPR034804">
    <property type="entry name" value="SQR/QFR_C/D"/>
</dbReference>
<dbReference type="Pfam" id="PF02313">
    <property type="entry name" value="Fumarate_red_D"/>
    <property type="match status" value="1"/>
</dbReference>
<dbReference type="SUPFAM" id="SSF81343">
    <property type="entry name" value="Fumarate reductase respiratory complex transmembrane subunits"/>
    <property type="match status" value="1"/>
</dbReference>
<feature type="transmembrane region" description="Helical" evidence="5">
    <location>
        <begin position="12"/>
        <end position="41"/>
    </location>
</feature>
<dbReference type="Gene3D" id="1.20.1300.10">
    <property type="entry name" value="Fumarate reductase/succinate dehydrogenase, transmembrane subunit"/>
    <property type="match status" value="1"/>
</dbReference>
<evidence type="ECO:0000256" key="2">
    <source>
        <dbReference type="ARBA" id="ARBA00022692"/>
    </source>
</evidence>
<name>A0A448UB13_9NEIS</name>
<proteinExistence type="inferred from homology"/>
<dbReference type="OrthoDB" id="9804636at2"/>
<sequence>MKSDKRSNEPIFWGMFGAGGMWSAVFAPVMILLVGILLPLGLLPDGVLDYEHALSLAGSPLGRIFLFLTVSLPVWCSMHRIHHGLHDLKLHLPAAKWLCYGFAALISVSALIMAWML</sequence>
<dbReference type="AlphaFoldDB" id="A0A448UB13"/>
<evidence type="ECO:0000256" key="5">
    <source>
        <dbReference type="SAM" id="Phobius"/>
    </source>
</evidence>
<evidence type="ECO:0000313" key="6">
    <source>
        <dbReference type="EMBL" id="VEJ21071.1"/>
    </source>
</evidence>
<dbReference type="CDD" id="cd00547">
    <property type="entry name" value="QFR_TypeD_subunitD"/>
    <property type="match status" value="1"/>
</dbReference>
<keyword evidence="3 5" id="KW-1133">Transmembrane helix</keyword>
<protein>
    <submittedName>
        <fullName evidence="6">Fumarate reductase 13 kDa hydrophobic protein</fullName>
    </submittedName>
</protein>